<comment type="similarity">
    <text evidence="3 14 15">Belongs to the HemJ family.</text>
</comment>
<dbReference type="PANTHER" id="PTHR40255:SF1">
    <property type="entry name" value="PROTOPORPHYRINOGEN IX OXIDASE"/>
    <property type="match status" value="1"/>
</dbReference>
<keyword evidence="7 14" id="KW-0812">Transmembrane</keyword>
<feature type="transmembrane region" description="Helical" evidence="14">
    <location>
        <begin position="20"/>
        <end position="41"/>
    </location>
</feature>
<dbReference type="InterPro" id="IPR005265">
    <property type="entry name" value="HemJ-like"/>
</dbReference>
<comment type="cofactor">
    <cofactor evidence="14 15">
        <name>heme b</name>
        <dbReference type="ChEBI" id="CHEBI:60344"/>
    </cofactor>
    <text evidence="14 15">Binds 1 heme b (iron(II)-protoporphyrin IX) group per subunit.</text>
</comment>
<comment type="pathway">
    <text evidence="2 14 15">Porphyrin-containing compound metabolism; protoporphyrin-IX biosynthesis; protoporphyrin-IX from protoporphyrinogen-IX: step 1/1.</text>
</comment>
<evidence type="ECO:0000256" key="12">
    <source>
        <dbReference type="ARBA" id="ARBA00023136"/>
    </source>
</evidence>
<gene>
    <name evidence="16" type="ORF">DL239_06555</name>
</gene>
<evidence type="ECO:0000256" key="2">
    <source>
        <dbReference type="ARBA" id="ARBA00005073"/>
    </source>
</evidence>
<evidence type="ECO:0000313" key="17">
    <source>
        <dbReference type="Proteomes" id="UP001429564"/>
    </source>
</evidence>
<name>A0ABX0W7H3_9RHOB</name>
<comment type="caution">
    <text evidence="16">The sequence shown here is derived from an EMBL/GenBank/DDBJ whole genome shotgun (WGS) entry which is preliminary data.</text>
</comment>
<accession>A0ABX0W7H3</accession>
<feature type="binding site" description="axial binding residue" evidence="14">
    <location>
        <position position="19"/>
    </location>
    <ligand>
        <name>heme</name>
        <dbReference type="ChEBI" id="CHEBI:30413"/>
    </ligand>
    <ligandPart>
        <name>Fe</name>
        <dbReference type="ChEBI" id="CHEBI:18248"/>
    </ligandPart>
</feature>
<proteinExistence type="inferred from homology"/>
<evidence type="ECO:0000256" key="6">
    <source>
        <dbReference type="ARBA" id="ARBA00022617"/>
    </source>
</evidence>
<dbReference type="PANTHER" id="PTHR40255">
    <property type="entry name" value="UPF0093 MEMBRANE PROTEIN SLR1790"/>
    <property type="match status" value="1"/>
</dbReference>
<evidence type="ECO:0000256" key="14">
    <source>
        <dbReference type="HAMAP-Rule" id="MF_02239"/>
    </source>
</evidence>
<evidence type="ECO:0000256" key="9">
    <source>
        <dbReference type="ARBA" id="ARBA00022989"/>
    </source>
</evidence>
<evidence type="ECO:0000256" key="8">
    <source>
        <dbReference type="ARBA" id="ARBA00022723"/>
    </source>
</evidence>
<keyword evidence="17" id="KW-1185">Reference proteome</keyword>
<evidence type="ECO:0000256" key="13">
    <source>
        <dbReference type="ARBA" id="ARBA00048390"/>
    </source>
</evidence>
<evidence type="ECO:0000256" key="15">
    <source>
        <dbReference type="PIRNR" id="PIRNR004638"/>
    </source>
</evidence>
<keyword evidence="5 14" id="KW-1003">Cell membrane</keyword>
<keyword evidence="6 14" id="KW-0349">Heme</keyword>
<keyword evidence="8 14" id="KW-0479">Metal-binding</keyword>
<dbReference type="EMBL" id="QHLQ01000004">
    <property type="protein sequence ID" value="NIZ60635.1"/>
    <property type="molecule type" value="Genomic_DNA"/>
</dbReference>
<comment type="catalytic activity">
    <reaction evidence="13 14 15">
        <text>protoporphyrinogen IX + 3 A = protoporphyrin IX + 3 AH2</text>
        <dbReference type="Rhea" id="RHEA:62000"/>
        <dbReference type="ChEBI" id="CHEBI:13193"/>
        <dbReference type="ChEBI" id="CHEBI:17499"/>
        <dbReference type="ChEBI" id="CHEBI:57306"/>
        <dbReference type="ChEBI" id="CHEBI:57307"/>
    </reaction>
</comment>
<evidence type="ECO:0000256" key="11">
    <source>
        <dbReference type="ARBA" id="ARBA00023004"/>
    </source>
</evidence>
<evidence type="ECO:0000256" key="5">
    <source>
        <dbReference type="ARBA" id="ARBA00022475"/>
    </source>
</evidence>
<evidence type="ECO:0000256" key="10">
    <source>
        <dbReference type="ARBA" id="ARBA00023002"/>
    </source>
</evidence>
<dbReference type="EC" id="1.3.99.-" evidence="14 15"/>
<keyword evidence="12 14" id="KW-0472">Membrane</keyword>
<organism evidence="16 17">
    <name type="scientific">Parasedimentitalea denitrificans</name>
    <dbReference type="NCBI Taxonomy" id="2211118"/>
    <lineage>
        <taxon>Bacteria</taxon>
        <taxon>Pseudomonadati</taxon>
        <taxon>Pseudomonadota</taxon>
        <taxon>Alphaproteobacteria</taxon>
        <taxon>Rhodobacterales</taxon>
        <taxon>Paracoccaceae</taxon>
        <taxon>Parasedimentitalea</taxon>
    </lineage>
</organism>
<sequence>MTDLSDFMFTLYPYAKSLHIMAVLSWMAGLFYLPRLFVYHVEQAEKVQQSLPIFLMMEDKLLRLIMRPAMIVTWLAGLLMVFTPGLVDWTYIWPWTKGASVIAMTGFHYVLMKRYRDFANGQNTLTGRQYRLLNEVPTLLMVIIVISVVFKF</sequence>
<dbReference type="HAMAP" id="MF_02239">
    <property type="entry name" value="HemJ"/>
    <property type="match status" value="1"/>
</dbReference>
<keyword evidence="11 14" id="KW-0408">Iron</keyword>
<evidence type="ECO:0000256" key="7">
    <source>
        <dbReference type="ARBA" id="ARBA00022692"/>
    </source>
</evidence>
<feature type="binding site" description="axial binding residue" evidence="14">
    <location>
        <position position="97"/>
    </location>
    <ligand>
        <name>heme</name>
        <dbReference type="ChEBI" id="CHEBI:30413"/>
    </ligand>
    <ligandPart>
        <name>Fe</name>
        <dbReference type="ChEBI" id="CHEBI:18248"/>
    </ligandPart>
</feature>
<comment type="subunit">
    <text evidence="14">Homodimer.</text>
</comment>
<comment type="function">
    <text evidence="14 15">Catalyzes the oxidation of protoporphyrinogen IX to protoporphyrin IX.</text>
</comment>
<comment type="subcellular location">
    <subcellularLocation>
        <location evidence="1 14">Cell membrane</location>
        <topology evidence="1 14">Multi-pass membrane protein</topology>
    </subcellularLocation>
</comment>
<protein>
    <recommendedName>
        <fullName evidence="4 14">Protoporphyrinogen IX oxidase</fullName>
        <shortName evidence="14">PPO</shortName>
        <ecNumber evidence="14 15">1.3.99.-</ecNumber>
    </recommendedName>
</protein>
<evidence type="ECO:0000256" key="4">
    <source>
        <dbReference type="ARBA" id="ARBA00017504"/>
    </source>
</evidence>
<evidence type="ECO:0000256" key="3">
    <source>
        <dbReference type="ARBA" id="ARBA00006501"/>
    </source>
</evidence>
<evidence type="ECO:0000256" key="1">
    <source>
        <dbReference type="ARBA" id="ARBA00004651"/>
    </source>
</evidence>
<dbReference type="PIRSF" id="PIRSF004638">
    <property type="entry name" value="UCP004638"/>
    <property type="match status" value="1"/>
</dbReference>
<keyword evidence="10 14" id="KW-0560">Oxidoreductase</keyword>
<keyword evidence="9 14" id="KW-1133">Transmembrane helix</keyword>
<dbReference type="RefSeq" id="WP_167683202.1">
    <property type="nucleotide sequence ID" value="NZ_QHLQ01000004.1"/>
</dbReference>
<feature type="transmembrane region" description="Helical" evidence="14">
    <location>
        <begin position="92"/>
        <end position="111"/>
    </location>
</feature>
<feature type="transmembrane region" description="Helical" evidence="14">
    <location>
        <begin position="132"/>
        <end position="150"/>
    </location>
</feature>
<evidence type="ECO:0000313" key="16">
    <source>
        <dbReference type="EMBL" id="NIZ60635.1"/>
    </source>
</evidence>
<dbReference type="Pfam" id="PF03653">
    <property type="entry name" value="UPF0093"/>
    <property type="match status" value="1"/>
</dbReference>
<dbReference type="Proteomes" id="UP001429564">
    <property type="component" value="Unassembled WGS sequence"/>
</dbReference>
<reference evidence="16 17" key="1">
    <citation type="submission" date="2018-05" db="EMBL/GenBank/DDBJ databases">
        <authorList>
            <person name="Zhang Y.-J."/>
        </authorList>
    </citation>
    <scope>NUCLEOTIDE SEQUENCE [LARGE SCALE GENOMIC DNA]</scope>
    <source>
        <strain evidence="16 17">CY04</strain>
    </source>
</reference>
<feature type="transmembrane region" description="Helical" evidence="14">
    <location>
        <begin position="61"/>
        <end position="86"/>
    </location>
</feature>